<organism evidence="1 2">
    <name type="scientific">Staphylococcus simulans UMC-CNS-990</name>
    <dbReference type="NCBI Taxonomy" id="1405498"/>
    <lineage>
        <taxon>Bacteria</taxon>
        <taxon>Bacillati</taxon>
        <taxon>Bacillota</taxon>
        <taxon>Bacilli</taxon>
        <taxon>Bacillales</taxon>
        <taxon>Staphylococcaceae</taxon>
        <taxon>Staphylococcus</taxon>
    </lineage>
</organism>
<accession>A0ABN0PG18</accession>
<dbReference type="EMBL" id="AXDY01000001">
    <property type="protein sequence ID" value="ERS94580.1"/>
    <property type="molecule type" value="Genomic_DNA"/>
</dbReference>
<evidence type="ECO:0008006" key="3">
    <source>
        <dbReference type="Google" id="ProtNLM"/>
    </source>
</evidence>
<proteinExistence type="predicted"/>
<dbReference type="SUPFAM" id="SSF82771">
    <property type="entry name" value="GIY-YIG endonuclease"/>
    <property type="match status" value="1"/>
</dbReference>
<gene>
    <name evidence="1" type="ORF">SSIM_00370</name>
</gene>
<dbReference type="InterPro" id="IPR035901">
    <property type="entry name" value="GIY-YIG_endonuc_sf"/>
</dbReference>
<dbReference type="RefSeq" id="WP_023014777.1">
    <property type="nucleotide sequence ID" value="NZ_AXDY01000001.1"/>
</dbReference>
<reference evidence="1 2" key="1">
    <citation type="journal article" date="2013" name="Genome Announc.">
        <title>Draft Genome Sequence of Staphylococcus simulans UMC-CNS-990, Isolated from a Case of Chronic Bovine Mastitis.</title>
        <authorList>
            <person name="Calcutt M.J."/>
            <person name="Foecking M.F."/>
            <person name="Hsieh H.Y."/>
            <person name="Perry J."/>
            <person name="Stewart G.C."/>
            <person name="Middleton J.R."/>
        </authorList>
    </citation>
    <scope>NUCLEOTIDE SEQUENCE [LARGE SCALE GENOMIC DNA]</scope>
    <source>
        <strain evidence="1 2">UMC-CNS-990</strain>
    </source>
</reference>
<evidence type="ECO:0000313" key="2">
    <source>
        <dbReference type="Proteomes" id="UP000017131"/>
    </source>
</evidence>
<comment type="caution">
    <text evidence="1">The sequence shown here is derived from an EMBL/GenBank/DDBJ whole genome shotgun (WGS) entry which is preliminary data.</text>
</comment>
<dbReference type="Gene3D" id="3.40.1440.10">
    <property type="entry name" value="GIY-YIG endonuclease"/>
    <property type="match status" value="1"/>
</dbReference>
<dbReference type="Proteomes" id="UP000017131">
    <property type="component" value="Unassembled WGS sequence"/>
</dbReference>
<protein>
    <recommendedName>
        <fullName evidence="3">GIY-YIG domain-containing protein</fullName>
    </recommendedName>
</protein>
<keyword evidence="2" id="KW-1185">Reference proteome</keyword>
<sequence>MLNLKQLYKEYKKEIEGIRNGPRFKLDKTTINTTISKEARGVYGLWHNNKLIYIGQSGMGKTQKLAQRVRQYTNKTDTGIKNMKEYLENNNIEYKELEFCYIEIEEKPLILIVETVLISYFQKAYPDSMVVNKKYLE</sequence>
<name>A0ABN0PG18_STASI</name>
<evidence type="ECO:0000313" key="1">
    <source>
        <dbReference type="EMBL" id="ERS94580.1"/>
    </source>
</evidence>